<evidence type="ECO:0000313" key="5">
    <source>
        <dbReference type="WBParaSite" id="TASK_0000394401-mRNA-1"/>
    </source>
</evidence>
<dbReference type="WBParaSite" id="TASK_0000394401-mRNA-1">
    <property type="protein sequence ID" value="TASK_0000394401-mRNA-1"/>
    <property type="gene ID" value="TASK_0000394401"/>
</dbReference>
<protein>
    <submittedName>
        <fullName evidence="5">Sodium/potassium/calcium exchanger 6</fullName>
    </submittedName>
</protein>
<feature type="region of interest" description="Disordered" evidence="1">
    <location>
        <begin position="1"/>
        <end position="29"/>
    </location>
</feature>
<dbReference type="AlphaFoldDB" id="A0A0R3W2B7"/>
<dbReference type="OrthoDB" id="6243274at2759"/>
<reference evidence="3 4" key="2">
    <citation type="submission" date="2018-11" db="EMBL/GenBank/DDBJ databases">
        <authorList>
            <consortium name="Pathogen Informatics"/>
        </authorList>
    </citation>
    <scope>NUCLEOTIDE SEQUENCE [LARGE SCALE GENOMIC DNA]</scope>
</reference>
<keyword evidence="2" id="KW-0812">Transmembrane</keyword>
<reference evidence="5" key="1">
    <citation type="submission" date="2017-02" db="UniProtKB">
        <authorList>
            <consortium name="WormBaseParasite"/>
        </authorList>
    </citation>
    <scope>IDENTIFICATION</scope>
</reference>
<organism evidence="5">
    <name type="scientific">Taenia asiatica</name>
    <name type="common">Asian tapeworm</name>
    <dbReference type="NCBI Taxonomy" id="60517"/>
    <lineage>
        <taxon>Eukaryota</taxon>
        <taxon>Metazoa</taxon>
        <taxon>Spiralia</taxon>
        <taxon>Lophotrochozoa</taxon>
        <taxon>Platyhelminthes</taxon>
        <taxon>Cestoda</taxon>
        <taxon>Eucestoda</taxon>
        <taxon>Cyclophyllidea</taxon>
        <taxon>Taeniidae</taxon>
        <taxon>Taenia</taxon>
    </lineage>
</organism>
<feature type="transmembrane region" description="Helical" evidence="2">
    <location>
        <begin position="82"/>
        <end position="102"/>
    </location>
</feature>
<gene>
    <name evidence="3" type="ORF">TASK_LOCUS3945</name>
</gene>
<evidence type="ECO:0000256" key="2">
    <source>
        <dbReference type="SAM" id="Phobius"/>
    </source>
</evidence>
<evidence type="ECO:0000256" key="1">
    <source>
        <dbReference type="SAM" id="MobiDB-lite"/>
    </source>
</evidence>
<evidence type="ECO:0000313" key="3">
    <source>
        <dbReference type="EMBL" id="VDK32616.1"/>
    </source>
</evidence>
<accession>A0A0R3W2B7</accession>
<dbReference type="EMBL" id="UYRS01018320">
    <property type="protein sequence ID" value="VDK32616.1"/>
    <property type="molecule type" value="Genomic_DNA"/>
</dbReference>
<evidence type="ECO:0000313" key="4">
    <source>
        <dbReference type="Proteomes" id="UP000282613"/>
    </source>
</evidence>
<dbReference type="Proteomes" id="UP000282613">
    <property type="component" value="Unassembled WGS sequence"/>
</dbReference>
<keyword evidence="4" id="KW-1185">Reference proteome</keyword>
<sequence>MQNLSVDLPTLPEDRLFDPHPTLDNEKRSRASVNTNITIPLRSRDGVGFKTANKVKPEKRTCCHCTPPHWLRHASSWTYRHIGGIAAYIVFFLLIYTLLWIFTGEEALPPRCYAYQKSEDGDAKTEEVAVCYGGTTLGIVIFYAFAFTMGQLVEFVRLPGLLGESQFFIAPQKGLS</sequence>
<feature type="compositionally biased region" description="Basic and acidic residues" evidence="1">
    <location>
        <begin position="12"/>
        <end position="29"/>
    </location>
</feature>
<proteinExistence type="predicted"/>
<keyword evidence="2" id="KW-0472">Membrane</keyword>
<name>A0A0R3W2B7_TAEAS</name>
<keyword evidence="2" id="KW-1133">Transmembrane helix</keyword>